<protein>
    <submittedName>
        <fullName evidence="1">Glycosyltransferase</fullName>
    </submittedName>
</protein>
<dbReference type="KEGG" id="orn:DV701_12850"/>
<dbReference type="Pfam" id="PF13692">
    <property type="entry name" value="Glyco_trans_1_4"/>
    <property type="match status" value="1"/>
</dbReference>
<evidence type="ECO:0000313" key="2">
    <source>
        <dbReference type="Proteomes" id="UP000253790"/>
    </source>
</evidence>
<dbReference type="CDD" id="cd03801">
    <property type="entry name" value="GT4_PimA-like"/>
    <property type="match status" value="1"/>
</dbReference>
<dbReference type="GO" id="GO:0016757">
    <property type="term" value="F:glycosyltransferase activity"/>
    <property type="evidence" value="ECO:0007669"/>
    <property type="project" value="TreeGrafter"/>
</dbReference>
<dbReference type="RefSeq" id="WP_114928789.1">
    <property type="nucleotide sequence ID" value="NZ_CP031229.1"/>
</dbReference>
<dbReference type="PANTHER" id="PTHR12526:SF635">
    <property type="entry name" value="GLYCOSYL TRANSFERASE GROUP 1"/>
    <property type="match status" value="1"/>
</dbReference>
<accession>A0A345NPC7</accession>
<dbReference type="AlphaFoldDB" id="A0A345NPC7"/>
<keyword evidence="2" id="KW-1185">Reference proteome</keyword>
<keyword evidence="1" id="KW-0808">Transferase</keyword>
<sequence length="350" mass="37402">MKSHSIITFVSHTNKPGGGELALRRYLEATELPVRLVTMEPGGVWEGLGRETVHAKGALGLRRALRGGGLVVANSMRAAFLVALLAPRRTRLVYWVRDGLTDSAMSPLALALTKHVTARRVSHYVANSRWTAGTVQDALGVSDERIDVVYSMCGVTQEMLDRPPRTEPPAPLRLLFLGRISPWKAPDVAIRALAPLRELGIEATLTVAGGSHFGEDEYAAKVAALAGAEPGVRLLGHVDDVQALLDSHDILVHCSIVPEPFGQVIVQGLAAGLPVVGTDHGAPRELLDAAPTCVLYREGDPVALANALGSSLAHFEGLRAWGLRRSAAFTDQRAAMRADSVLDSLRIKGL</sequence>
<dbReference type="Gene3D" id="3.40.50.2000">
    <property type="entry name" value="Glycogen Phosphorylase B"/>
    <property type="match status" value="2"/>
</dbReference>
<proteinExistence type="predicted"/>
<dbReference type="OrthoDB" id="9814612at2"/>
<dbReference type="PANTHER" id="PTHR12526">
    <property type="entry name" value="GLYCOSYLTRANSFERASE"/>
    <property type="match status" value="1"/>
</dbReference>
<dbReference type="EMBL" id="CP031229">
    <property type="protein sequence ID" value="AXH96885.1"/>
    <property type="molecule type" value="Genomic_DNA"/>
</dbReference>
<dbReference type="SUPFAM" id="SSF53756">
    <property type="entry name" value="UDP-Glycosyltransferase/glycogen phosphorylase"/>
    <property type="match status" value="1"/>
</dbReference>
<evidence type="ECO:0000313" key="1">
    <source>
        <dbReference type="EMBL" id="AXH96885.1"/>
    </source>
</evidence>
<gene>
    <name evidence="1" type="ORF">DV701_12850</name>
</gene>
<reference evidence="1 2" key="1">
    <citation type="submission" date="2018-07" db="EMBL/GenBank/DDBJ databases">
        <title>Complete genome sequencing of Ornithinimicrobium sp. AMA3305.</title>
        <authorList>
            <person name="Bae J.-W."/>
        </authorList>
    </citation>
    <scope>NUCLEOTIDE SEQUENCE [LARGE SCALE GENOMIC DNA]</scope>
    <source>
        <strain evidence="1 2">AMA3305</strain>
    </source>
</reference>
<name>A0A345NPC7_9MICO</name>
<organism evidence="1 2">
    <name type="scientific">Ornithinimicrobium avium</name>
    <dbReference type="NCBI Taxonomy" id="2283195"/>
    <lineage>
        <taxon>Bacteria</taxon>
        <taxon>Bacillati</taxon>
        <taxon>Actinomycetota</taxon>
        <taxon>Actinomycetes</taxon>
        <taxon>Micrococcales</taxon>
        <taxon>Ornithinimicrobiaceae</taxon>
        <taxon>Ornithinimicrobium</taxon>
    </lineage>
</organism>
<dbReference type="Proteomes" id="UP000253790">
    <property type="component" value="Chromosome"/>
</dbReference>